<evidence type="ECO:0000256" key="2">
    <source>
        <dbReference type="ARBA" id="ARBA00022840"/>
    </source>
</evidence>
<gene>
    <name evidence="7" type="ORF">HLPR_19250</name>
</gene>
<evidence type="ECO:0000259" key="5">
    <source>
        <dbReference type="SMART" id="SM00382"/>
    </source>
</evidence>
<dbReference type="PANTHER" id="PTHR11638:SF175">
    <property type="entry name" value="ATP-DEPENDENT CLP PROTEASE, ATP-BINDING SUBUNIT CLPC"/>
    <property type="match status" value="1"/>
</dbReference>
<evidence type="ECO:0000313" key="8">
    <source>
        <dbReference type="Proteomes" id="UP001321786"/>
    </source>
</evidence>
<dbReference type="EMBL" id="AP028654">
    <property type="protein sequence ID" value="BEP29594.1"/>
    <property type="molecule type" value="Genomic_DNA"/>
</dbReference>
<reference evidence="7 8" key="1">
    <citation type="submission" date="2023-08" db="EMBL/GenBank/DDBJ databases">
        <title>Helicovermis profunda gen. nov., sp. nov., a novel mesophilic, fermentative bacterium within the Bacillota from a deep-sea hydrothermal vent chimney.</title>
        <authorList>
            <person name="Miyazaki U."/>
            <person name="Mizutani D."/>
            <person name="Hashimoto Y."/>
            <person name="Tame A."/>
            <person name="Sawayama S."/>
            <person name="Miyazaki J."/>
            <person name="Takai K."/>
            <person name="Nakagawa S."/>
        </authorList>
    </citation>
    <scope>NUCLEOTIDE SEQUENCE [LARGE SCALE GENOMIC DNA]</scope>
    <source>
        <strain evidence="7 8">S502</strain>
    </source>
</reference>
<dbReference type="InterPro" id="IPR019489">
    <property type="entry name" value="Clp_ATPase_C"/>
</dbReference>
<dbReference type="PANTHER" id="PTHR11638">
    <property type="entry name" value="ATP-DEPENDENT CLP PROTEASE"/>
    <property type="match status" value="1"/>
</dbReference>
<dbReference type="Gene3D" id="1.10.8.60">
    <property type="match status" value="2"/>
</dbReference>
<keyword evidence="4" id="KW-0175">Coiled coil</keyword>
<keyword evidence="1" id="KW-0547">Nucleotide-binding</keyword>
<dbReference type="Gene3D" id="3.40.50.300">
    <property type="entry name" value="P-loop containing nucleotide triphosphate hydrolases"/>
    <property type="match status" value="2"/>
</dbReference>
<protein>
    <submittedName>
        <fullName evidence="7">ATP-dependent Clp protease ATP-binding subunit</fullName>
    </submittedName>
</protein>
<dbReference type="SMART" id="SM00382">
    <property type="entry name" value="AAA"/>
    <property type="match status" value="2"/>
</dbReference>
<evidence type="ECO:0000256" key="4">
    <source>
        <dbReference type="SAM" id="Coils"/>
    </source>
</evidence>
<keyword evidence="7" id="KW-0378">Hydrolase</keyword>
<dbReference type="GO" id="GO:0006508">
    <property type="term" value="P:proteolysis"/>
    <property type="evidence" value="ECO:0007669"/>
    <property type="project" value="UniProtKB-KW"/>
</dbReference>
<dbReference type="CDD" id="cd00009">
    <property type="entry name" value="AAA"/>
    <property type="match status" value="1"/>
</dbReference>
<evidence type="ECO:0000256" key="1">
    <source>
        <dbReference type="ARBA" id="ARBA00022741"/>
    </source>
</evidence>
<dbReference type="Pfam" id="PF17871">
    <property type="entry name" value="AAA_lid_9"/>
    <property type="match status" value="1"/>
</dbReference>
<dbReference type="GO" id="GO:0008233">
    <property type="term" value="F:peptidase activity"/>
    <property type="evidence" value="ECO:0007669"/>
    <property type="project" value="UniProtKB-KW"/>
</dbReference>
<dbReference type="CDD" id="cd19499">
    <property type="entry name" value="RecA-like_ClpB_Hsp104-like"/>
    <property type="match status" value="1"/>
</dbReference>
<feature type="domain" description="AAA+ ATPase" evidence="5">
    <location>
        <begin position="499"/>
        <end position="671"/>
    </location>
</feature>
<dbReference type="Proteomes" id="UP001321786">
    <property type="component" value="Chromosome"/>
</dbReference>
<feature type="domain" description="Clp ATPase C-terminal" evidence="6">
    <location>
        <begin position="670"/>
        <end position="759"/>
    </location>
</feature>
<dbReference type="KEGG" id="hprf:HLPR_19250"/>
<keyword evidence="8" id="KW-1185">Reference proteome</keyword>
<name>A0AAU9EN93_9FIRM</name>
<dbReference type="SMART" id="SM01086">
    <property type="entry name" value="ClpB_D2-small"/>
    <property type="match status" value="1"/>
</dbReference>
<dbReference type="InterPro" id="IPR028299">
    <property type="entry name" value="ClpA/B_CS2"/>
</dbReference>
<dbReference type="InterPro" id="IPR027417">
    <property type="entry name" value="P-loop_NTPase"/>
</dbReference>
<dbReference type="GO" id="GO:0016887">
    <property type="term" value="F:ATP hydrolysis activity"/>
    <property type="evidence" value="ECO:0007669"/>
    <property type="project" value="InterPro"/>
</dbReference>
<feature type="coiled-coil region" evidence="4">
    <location>
        <begin position="375"/>
        <end position="402"/>
    </location>
</feature>
<keyword evidence="3" id="KW-0143">Chaperone</keyword>
<dbReference type="SUPFAM" id="SSF52540">
    <property type="entry name" value="P-loop containing nucleoside triphosphate hydrolases"/>
    <property type="match status" value="2"/>
</dbReference>
<dbReference type="AlphaFoldDB" id="A0AAU9EN93"/>
<dbReference type="GO" id="GO:0034605">
    <property type="term" value="P:cellular response to heat"/>
    <property type="evidence" value="ECO:0007669"/>
    <property type="project" value="TreeGrafter"/>
</dbReference>
<keyword evidence="2 7" id="KW-0067">ATP-binding</keyword>
<dbReference type="InterPro" id="IPR003593">
    <property type="entry name" value="AAA+_ATPase"/>
</dbReference>
<dbReference type="InterPro" id="IPR001270">
    <property type="entry name" value="ClpA/B"/>
</dbReference>
<dbReference type="FunFam" id="3.40.50.300:FF:000025">
    <property type="entry name" value="ATP-dependent Clp protease subunit"/>
    <property type="match status" value="1"/>
</dbReference>
<organism evidence="7 8">
    <name type="scientific">Helicovermis profundi</name>
    <dbReference type="NCBI Taxonomy" id="3065157"/>
    <lineage>
        <taxon>Bacteria</taxon>
        <taxon>Bacillati</taxon>
        <taxon>Bacillota</taxon>
        <taxon>Clostridia</taxon>
        <taxon>Helicovermis</taxon>
    </lineage>
</organism>
<dbReference type="PRINTS" id="PR00300">
    <property type="entry name" value="CLPPROTEASEA"/>
</dbReference>
<evidence type="ECO:0000259" key="6">
    <source>
        <dbReference type="SMART" id="SM01086"/>
    </source>
</evidence>
<accession>A0AAU9EN93</accession>
<evidence type="ECO:0000256" key="3">
    <source>
        <dbReference type="ARBA" id="ARBA00023186"/>
    </source>
</evidence>
<sequence length="761" mass="86439">MEKCSVCKKNIAVVYTTVIEDGKKISKPLCFDCAKKMGIPIMDEMMKQMKVDPDDLENISSQMSKIFEDMNLSDSDEDPLSQMMNLAMGGDDFEILDKKEMQKETKEKIEDVKEDTRDEKIKKAKKKKLKNLEKFGSNLIDKARENKIDKVIGRKKEIDRVIQILNRRSKNNPVLIGEPGVGKTAIAEGLALRIVEKKVPIKLLNTEVYLLDMTSIVAGTQFRGQFEGRMNAIIKEAKIHGNVILVIDEVHNIMGAGEVHGGVMNAANILKPALAKGEVQIIGATTIDEYRKHIEKDAALERRFQPVMVDEPTIEESIEILKGIKSYYEDFHKVKISDIVIEEAVRMSEKYITDRFLPDKAIDVIDEAGSRLNLKNTSLVEYENLKNEIKKIAEEKEIASLHEEFERAAELKVHEIHLQEKLNECKMINEHLELTTEDVAYVIEAWTKIPVGKLTEEESIKLIDLENRLHKRVIGQNKAVSALSKAIRRNRSGFRKKKKPSSFIFVGPTGVGKTELARTLANELFGSEDALIRMDMSEYSEKHTISKLIGSPPGYVGYENGGQLTEKIRRRPYSVILLDEIEKAHSDVFNVLLQILEDGRLTDGQGRTVFFENAVIIMTSNAGTDIKANGIGFESNNYEKLEKKVLSALNQYFRPEFLNRVDDVVVFNHLSRKELELIADLLIEEVEEEVKEKGMSLSVDSASKEFLIKEGYDEKYGARPLRRTIQKYIEDEIAELFIKKEVIKGNLIKVVFKDGKICVEK</sequence>
<dbReference type="RefSeq" id="WP_338535221.1">
    <property type="nucleotide sequence ID" value="NZ_AP028654.1"/>
</dbReference>
<evidence type="ECO:0000313" key="7">
    <source>
        <dbReference type="EMBL" id="BEP29594.1"/>
    </source>
</evidence>
<feature type="domain" description="AAA+ ATPase" evidence="5">
    <location>
        <begin position="169"/>
        <end position="315"/>
    </location>
</feature>
<dbReference type="InterPro" id="IPR050130">
    <property type="entry name" value="ClpA_ClpB"/>
</dbReference>
<keyword evidence="7" id="KW-0645">Protease</keyword>
<dbReference type="GO" id="GO:0005524">
    <property type="term" value="F:ATP binding"/>
    <property type="evidence" value="ECO:0007669"/>
    <property type="project" value="UniProtKB-KW"/>
</dbReference>
<proteinExistence type="predicted"/>
<dbReference type="PROSITE" id="PS00871">
    <property type="entry name" value="CLPAB_2"/>
    <property type="match status" value="1"/>
</dbReference>
<dbReference type="Pfam" id="PF10431">
    <property type="entry name" value="ClpB_D2-small"/>
    <property type="match status" value="1"/>
</dbReference>
<dbReference type="InterPro" id="IPR003959">
    <property type="entry name" value="ATPase_AAA_core"/>
</dbReference>
<dbReference type="Pfam" id="PF07724">
    <property type="entry name" value="AAA_2"/>
    <property type="match status" value="1"/>
</dbReference>
<dbReference type="Pfam" id="PF00004">
    <property type="entry name" value="AAA"/>
    <property type="match status" value="1"/>
</dbReference>
<dbReference type="Gene3D" id="4.10.860.10">
    <property type="entry name" value="UVR domain"/>
    <property type="match status" value="1"/>
</dbReference>
<dbReference type="InterPro" id="IPR041546">
    <property type="entry name" value="ClpA/ClpB_AAA_lid"/>
</dbReference>
<dbReference type="GO" id="GO:0005737">
    <property type="term" value="C:cytoplasm"/>
    <property type="evidence" value="ECO:0007669"/>
    <property type="project" value="TreeGrafter"/>
</dbReference>